<accession>A0AC35U1E0</accession>
<evidence type="ECO:0000313" key="2">
    <source>
        <dbReference type="WBParaSite" id="RSKR_0000642700.1"/>
    </source>
</evidence>
<organism evidence="1 2">
    <name type="scientific">Rhabditophanes sp. KR3021</name>
    <dbReference type="NCBI Taxonomy" id="114890"/>
    <lineage>
        <taxon>Eukaryota</taxon>
        <taxon>Metazoa</taxon>
        <taxon>Ecdysozoa</taxon>
        <taxon>Nematoda</taxon>
        <taxon>Chromadorea</taxon>
        <taxon>Rhabditida</taxon>
        <taxon>Tylenchina</taxon>
        <taxon>Panagrolaimomorpha</taxon>
        <taxon>Strongyloidoidea</taxon>
        <taxon>Alloionematidae</taxon>
        <taxon>Rhabditophanes</taxon>
    </lineage>
</organism>
<reference evidence="2" key="1">
    <citation type="submission" date="2016-11" db="UniProtKB">
        <authorList>
            <consortium name="WormBaseParasite"/>
        </authorList>
    </citation>
    <scope>IDENTIFICATION</scope>
    <source>
        <strain evidence="2">KR3021</strain>
    </source>
</reference>
<dbReference type="Proteomes" id="UP000095286">
    <property type="component" value="Unplaced"/>
</dbReference>
<proteinExistence type="predicted"/>
<dbReference type="WBParaSite" id="RSKR_0000642700.1">
    <property type="protein sequence ID" value="RSKR_0000642700.1"/>
    <property type="gene ID" value="RSKR_0000642700"/>
</dbReference>
<protein>
    <submittedName>
        <fullName evidence="2">Tubulin-specific chaperone A</fullName>
    </submittedName>
</protein>
<name>A0AC35U1E0_9BILA</name>
<sequence length="126" mass="14360">MEAKTIEKHVQIKLNVLARSLKDYQCYNKEVISTIARIEKMKENSTIDPYDIKKAGDVLDETKSMVVDAMRRIEDAKSKFMEVFDVKAASEEKDGEASDYDIFCVKALTTIKEATDLIENHHGKSK</sequence>
<evidence type="ECO:0000313" key="1">
    <source>
        <dbReference type="Proteomes" id="UP000095286"/>
    </source>
</evidence>